<evidence type="ECO:0000256" key="2">
    <source>
        <dbReference type="ARBA" id="ARBA00006375"/>
    </source>
</evidence>
<dbReference type="Proteomes" id="UP000785679">
    <property type="component" value="Unassembled WGS sequence"/>
</dbReference>
<dbReference type="OrthoDB" id="14252at2759"/>
<comment type="caution">
    <text evidence="11">The sequence shown here is derived from an EMBL/GenBank/DDBJ whole genome shotgun (WGS) entry which is preliminary data.</text>
</comment>
<reference evidence="11" key="1">
    <citation type="submission" date="2019-06" db="EMBL/GenBank/DDBJ databases">
        <authorList>
            <person name="Zheng W."/>
        </authorList>
    </citation>
    <scope>NUCLEOTIDE SEQUENCE</scope>
    <source>
        <strain evidence="11">QDHG01</strain>
    </source>
</reference>
<comment type="subcellular location">
    <subcellularLocation>
        <location evidence="1">Mitochondrion membrane</location>
        <topology evidence="1">Multi-pass membrane protein</topology>
    </subcellularLocation>
</comment>
<evidence type="ECO:0000256" key="5">
    <source>
        <dbReference type="ARBA" id="ARBA00022737"/>
    </source>
</evidence>
<feature type="repeat" description="Solcar" evidence="9">
    <location>
        <begin position="120"/>
        <end position="153"/>
    </location>
</feature>
<dbReference type="PANTHER" id="PTHR45624:SF12">
    <property type="entry name" value="MITOCHONDRIAL ORNITHINE TRANSPORTER 1"/>
    <property type="match status" value="1"/>
</dbReference>
<keyword evidence="6" id="KW-1133">Transmembrane helix</keyword>
<evidence type="ECO:0000256" key="8">
    <source>
        <dbReference type="ARBA" id="ARBA00023136"/>
    </source>
</evidence>
<keyword evidence="7" id="KW-0496">Mitochondrion</keyword>
<dbReference type="InterPro" id="IPR023395">
    <property type="entry name" value="MCP_dom_sf"/>
</dbReference>
<dbReference type="PROSITE" id="PS50920">
    <property type="entry name" value="SOLCAR"/>
    <property type="match status" value="2"/>
</dbReference>
<keyword evidence="4 9" id="KW-0812">Transmembrane</keyword>
<proteinExistence type="inferred from homology"/>
<accession>A0A8J8NKC3</accession>
<keyword evidence="12" id="KW-1185">Reference proteome</keyword>
<dbReference type="GO" id="GO:0031966">
    <property type="term" value="C:mitochondrial membrane"/>
    <property type="evidence" value="ECO:0007669"/>
    <property type="project" value="UniProtKB-SubCell"/>
</dbReference>
<evidence type="ECO:0000256" key="3">
    <source>
        <dbReference type="ARBA" id="ARBA00022448"/>
    </source>
</evidence>
<gene>
    <name evidence="11" type="ORF">FGO68_gene9170</name>
</gene>
<organism evidence="11 12">
    <name type="scientific">Halteria grandinella</name>
    <dbReference type="NCBI Taxonomy" id="5974"/>
    <lineage>
        <taxon>Eukaryota</taxon>
        <taxon>Sar</taxon>
        <taxon>Alveolata</taxon>
        <taxon>Ciliophora</taxon>
        <taxon>Intramacronucleata</taxon>
        <taxon>Spirotrichea</taxon>
        <taxon>Stichotrichia</taxon>
        <taxon>Sporadotrichida</taxon>
        <taxon>Halteriidae</taxon>
        <taxon>Halteria</taxon>
    </lineage>
</organism>
<evidence type="ECO:0000256" key="1">
    <source>
        <dbReference type="ARBA" id="ARBA00004225"/>
    </source>
</evidence>
<dbReference type="EMBL" id="RRYP01013050">
    <property type="protein sequence ID" value="TNV76733.1"/>
    <property type="molecule type" value="Genomic_DNA"/>
</dbReference>
<evidence type="ECO:0000256" key="6">
    <source>
        <dbReference type="ARBA" id="ARBA00022989"/>
    </source>
</evidence>
<keyword evidence="8 9" id="KW-0472">Membrane</keyword>
<evidence type="ECO:0000313" key="12">
    <source>
        <dbReference type="Proteomes" id="UP000785679"/>
    </source>
</evidence>
<comment type="similarity">
    <text evidence="2 10">Belongs to the mitochondrial carrier (TC 2.A.29) family.</text>
</comment>
<dbReference type="SUPFAM" id="SSF103506">
    <property type="entry name" value="Mitochondrial carrier"/>
    <property type="match status" value="1"/>
</dbReference>
<evidence type="ECO:0000313" key="11">
    <source>
        <dbReference type="EMBL" id="TNV76733.1"/>
    </source>
</evidence>
<protein>
    <submittedName>
        <fullName evidence="11">Uncharacterized protein</fullName>
    </submittedName>
</protein>
<dbReference type="PANTHER" id="PTHR45624">
    <property type="entry name" value="MITOCHONDRIAL BASIC AMINO ACIDS TRANSPORTER-RELATED"/>
    <property type="match status" value="1"/>
</dbReference>
<dbReference type="Gene3D" id="1.50.40.10">
    <property type="entry name" value="Mitochondrial carrier domain"/>
    <property type="match status" value="1"/>
</dbReference>
<dbReference type="Pfam" id="PF00153">
    <property type="entry name" value="Mito_carr"/>
    <property type="match status" value="2"/>
</dbReference>
<evidence type="ECO:0000256" key="9">
    <source>
        <dbReference type="PROSITE-ProRule" id="PRU00282"/>
    </source>
</evidence>
<name>A0A8J8NKC3_HALGN</name>
<dbReference type="AlphaFoldDB" id="A0A8J8NKC3"/>
<dbReference type="InterPro" id="IPR050567">
    <property type="entry name" value="Mitochondrial_Carrier"/>
</dbReference>
<dbReference type="GO" id="GO:0000064">
    <property type="term" value="F:L-ornithine transmembrane transporter activity"/>
    <property type="evidence" value="ECO:0007669"/>
    <property type="project" value="TreeGrafter"/>
</dbReference>
<evidence type="ECO:0000256" key="4">
    <source>
        <dbReference type="ARBA" id="ARBA00022692"/>
    </source>
</evidence>
<dbReference type="GO" id="GO:1990575">
    <property type="term" value="P:mitochondrial L-ornithine transmembrane transport"/>
    <property type="evidence" value="ECO:0007669"/>
    <property type="project" value="TreeGrafter"/>
</dbReference>
<dbReference type="InterPro" id="IPR018108">
    <property type="entry name" value="MCP_transmembrane"/>
</dbReference>
<evidence type="ECO:0000256" key="10">
    <source>
        <dbReference type="RuleBase" id="RU000488"/>
    </source>
</evidence>
<keyword evidence="5" id="KW-0677">Repeat</keyword>
<feature type="repeat" description="Solcar" evidence="9">
    <location>
        <begin position="27"/>
        <end position="111"/>
    </location>
</feature>
<evidence type="ECO:0000256" key="7">
    <source>
        <dbReference type="ARBA" id="ARBA00023128"/>
    </source>
</evidence>
<sequence>MGQDLTENIYILSMAGGSGDSQSSLYQVFVNDLVCGSFAGLAYILTAHPLDSIKVRMQLDRRGTISLRETIKETYIHEGMRGFYKGMGSPLITIPLVNSIVFASYEFAKRMMGVRLGEECTFNQSLIAGSFGGFMNSFVLSPIELVKCRLQVQ</sequence>
<keyword evidence="3 10" id="KW-0813">Transport</keyword>